<reference evidence="2 3" key="1">
    <citation type="journal article" date="2019" name="Nat. Ecol. Evol.">
        <title>Megaphylogeny resolves global patterns of mushroom evolution.</title>
        <authorList>
            <person name="Varga T."/>
            <person name="Krizsan K."/>
            <person name="Foldi C."/>
            <person name="Dima B."/>
            <person name="Sanchez-Garcia M."/>
            <person name="Sanchez-Ramirez S."/>
            <person name="Szollosi G.J."/>
            <person name="Szarkandi J.G."/>
            <person name="Papp V."/>
            <person name="Albert L."/>
            <person name="Andreopoulos W."/>
            <person name="Angelini C."/>
            <person name="Antonin V."/>
            <person name="Barry K.W."/>
            <person name="Bougher N.L."/>
            <person name="Buchanan P."/>
            <person name="Buyck B."/>
            <person name="Bense V."/>
            <person name="Catcheside P."/>
            <person name="Chovatia M."/>
            <person name="Cooper J."/>
            <person name="Damon W."/>
            <person name="Desjardin D."/>
            <person name="Finy P."/>
            <person name="Geml J."/>
            <person name="Haridas S."/>
            <person name="Hughes K."/>
            <person name="Justo A."/>
            <person name="Karasinski D."/>
            <person name="Kautmanova I."/>
            <person name="Kiss B."/>
            <person name="Kocsube S."/>
            <person name="Kotiranta H."/>
            <person name="LaButti K.M."/>
            <person name="Lechner B.E."/>
            <person name="Liimatainen K."/>
            <person name="Lipzen A."/>
            <person name="Lukacs Z."/>
            <person name="Mihaltcheva S."/>
            <person name="Morgado L.N."/>
            <person name="Niskanen T."/>
            <person name="Noordeloos M.E."/>
            <person name="Ohm R.A."/>
            <person name="Ortiz-Santana B."/>
            <person name="Ovrebo C."/>
            <person name="Racz N."/>
            <person name="Riley R."/>
            <person name="Savchenko A."/>
            <person name="Shiryaev A."/>
            <person name="Soop K."/>
            <person name="Spirin V."/>
            <person name="Szebenyi C."/>
            <person name="Tomsovsky M."/>
            <person name="Tulloss R.E."/>
            <person name="Uehling J."/>
            <person name="Grigoriev I.V."/>
            <person name="Vagvolgyi C."/>
            <person name="Papp T."/>
            <person name="Martin F.M."/>
            <person name="Miettinen O."/>
            <person name="Hibbett D.S."/>
            <person name="Nagy L.G."/>
        </authorList>
    </citation>
    <scope>NUCLEOTIDE SEQUENCE [LARGE SCALE GENOMIC DNA]</scope>
    <source>
        <strain evidence="2 3">CBS 166.37</strain>
    </source>
</reference>
<dbReference type="PANTHER" id="PTHR28125">
    <property type="entry name" value="MEIOTIC EXPRESSION UP-REGULATED PROTEIN 26"/>
    <property type="match status" value="1"/>
</dbReference>
<dbReference type="Pfam" id="PF14616">
    <property type="entry name" value="Rua1_C"/>
    <property type="match status" value="1"/>
</dbReference>
<name>A0A5C3M455_9AGAR</name>
<proteinExistence type="predicted"/>
<dbReference type="AlphaFoldDB" id="A0A5C3M455"/>
<dbReference type="Proteomes" id="UP000308652">
    <property type="component" value="Unassembled WGS sequence"/>
</dbReference>
<accession>A0A5C3M455</accession>
<organism evidence="2 3">
    <name type="scientific">Crucibulum laeve</name>
    <dbReference type="NCBI Taxonomy" id="68775"/>
    <lineage>
        <taxon>Eukaryota</taxon>
        <taxon>Fungi</taxon>
        <taxon>Dikarya</taxon>
        <taxon>Basidiomycota</taxon>
        <taxon>Agaricomycotina</taxon>
        <taxon>Agaricomycetes</taxon>
        <taxon>Agaricomycetidae</taxon>
        <taxon>Agaricales</taxon>
        <taxon>Agaricineae</taxon>
        <taxon>Nidulariaceae</taxon>
        <taxon>Crucibulum</taxon>
    </lineage>
</organism>
<gene>
    <name evidence="2" type="ORF">BDQ12DRAFT_266845</name>
</gene>
<protein>
    <recommendedName>
        <fullName evidence="1">Transcription regulator Rua1 C-terminal domain-containing protein</fullName>
    </recommendedName>
</protein>
<feature type="domain" description="Transcription regulator Rua1 C-terminal" evidence="1">
    <location>
        <begin position="342"/>
        <end position="388"/>
    </location>
</feature>
<sequence>MDSAPQNHDATSQRPAHFSLIHQDSSPLRFYQLEVPGLHYAYPLQDAVDDFTGTQNDVNSLSSQLIKPSDRFLLASPFSLSSTNRSESVDSNATLINTPPKIFRFPDTEVSMFQPAPASSPCIGAFHFSPSSSDSSKSRKSVYYTPLGEAFHDQFNWILSQSDESPVIRSQEPLSQAVDVDECLDFPAFGSLLDKFRAIPPSSQPTTPVRRTLTGPLSLSPLTPLSCSPSLIPTRKRKRDFSESSVSNLRKKRCRFDLSFKNKENIPPPLASITTATTTNARNPSIYSQRTLPKSAEICTDYALFYRRFPVSSFFQPPNEKSPCTLFQVRHPGGTYNPPRGPLDLYTPRFVKGISLSKVGLCPICVEPVARGGENNKLWLSTKFSAFK</sequence>
<dbReference type="OrthoDB" id="5595379at2759"/>
<evidence type="ECO:0000259" key="1">
    <source>
        <dbReference type="Pfam" id="PF14616"/>
    </source>
</evidence>
<keyword evidence="3" id="KW-1185">Reference proteome</keyword>
<evidence type="ECO:0000313" key="2">
    <source>
        <dbReference type="EMBL" id="TFK35871.1"/>
    </source>
</evidence>
<dbReference type="InterPro" id="IPR028012">
    <property type="entry name" value="Rua1_C"/>
</dbReference>
<evidence type="ECO:0000313" key="3">
    <source>
        <dbReference type="Proteomes" id="UP000308652"/>
    </source>
</evidence>
<dbReference type="STRING" id="68775.A0A5C3M455"/>
<dbReference type="PANTHER" id="PTHR28125:SF2">
    <property type="entry name" value="MEIOTIC EXPRESSION UP-REGULATED PROTEIN 26"/>
    <property type="match status" value="1"/>
</dbReference>
<dbReference type="EMBL" id="ML213618">
    <property type="protein sequence ID" value="TFK35871.1"/>
    <property type="molecule type" value="Genomic_DNA"/>
</dbReference>